<dbReference type="FunFam" id="3.20.20.390:FF:000001">
    <property type="entry name" value="Heptaprenylglyceryl phosphate synthase"/>
    <property type="match status" value="1"/>
</dbReference>
<feature type="binding site" evidence="10">
    <location>
        <begin position="159"/>
        <end position="164"/>
    </location>
    <ligand>
        <name>sn-glycerol 1-phosphate</name>
        <dbReference type="ChEBI" id="CHEBI:57685"/>
    </ligand>
</feature>
<comment type="subunit">
    <text evidence="10">Homodimer.</text>
</comment>
<comment type="similarity">
    <text evidence="10">Belongs to the GGGP/HepGP synthase family. Group I subfamily.</text>
</comment>
<feature type="binding site" evidence="10">
    <location>
        <position position="40"/>
    </location>
    <ligand>
        <name>Mg(2+)</name>
        <dbReference type="ChEBI" id="CHEBI:18420"/>
    </ligand>
</feature>
<reference evidence="12 14" key="3">
    <citation type="submission" date="2020-03" db="EMBL/GenBank/DDBJ databases">
        <title>Bacillus aquiflavi sp. nov., isolated from yellow water of strong flavor Chinese baijiu in Yibin region of China.</title>
        <authorList>
            <person name="Xie J."/>
        </authorList>
    </citation>
    <scope>NUCLEOTIDE SEQUENCE [LARGE SCALE GENOMIC DNA]</scope>
    <source>
        <strain evidence="12 14">Gsoil 114</strain>
    </source>
</reference>
<evidence type="ECO:0000256" key="8">
    <source>
        <dbReference type="ARBA" id="ARBA00048318"/>
    </source>
</evidence>
<dbReference type="NCBIfam" id="NF003199">
    <property type="entry name" value="PRK04169.1-3"/>
    <property type="match status" value="1"/>
</dbReference>
<keyword evidence="4 10" id="KW-0460">Magnesium</keyword>
<comment type="function">
    <text evidence="10">Prenyltransferase that catalyzes in vivo the transfer of the heptaprenyl moiety of heptaprenyl pyrophosphate (HepPP; 35 carbon atoms) to the C3 hydroxyl of sn-glycerol-1-phosphate (G1P), producing heptaprenylglyceryl phosphate (HepGP). This reaction is an ether-bond-formation step in the biosynthesis of archaea-type G1P-based membrane lipids found in Bacillales.</text>
</comment>
<dbReference type="EMBL" id="JRUN01000023">
    <property type="protein sequence ID" value="KHD85441.1"/>
    <property type="molecule type" value="Genomic_DNA"/>
</dbReference>
<keyword evidence="7 10" id="KW-1208">Phospholipid metabolism</keyword>
<accession>A0A0A6VCY3</accession>
<evidence type="ECO:0000313" key="13">
    <source>
        <dbReference type="Proteomes" id="UP000030588"/>
    </source>
</evidence>
<feature type="binding site" evidence="10">
    <location>
        <position position="12"/>
    </location>
    <ligand>
        <name>sn-glycerol 1-phosphate</name>
        <dbReference type="ChEBI" id="CHEBI:57685"/>
    </ligand>
</feature>
<dbReference type="NCBIfam" id="TIGR01768">
    <property type="entry name" value="GGGP-family"/>
    <property type="match status" value="1"/>
</dbReference>
<dbReference type="CDD" id="cd02812">
    <property type="entry name" value="PcrB_like"/>
    <property type="match status" value="1"/>
</dbReference>
<dbReference type="Gene3D" id="3.20.20.390">
    <property type="entry name" value="FMN-linked oxidoreductases"/>
    <property type="match status" value="1"/>
</dbReference>
<dbReference type="PANTHER" id="PTHR40029:SF2">
    <property type="entry name" value="HEPTAPRENYLGLYCERYL PHOSPHATE SYNTHASE"/>
    <property type="match status" value="1"/>
</dbReference>
<dbReference type="Proteomes" id="UP000030588">
    <property type="component" value="Unassembled WGS sequence"/>
</dbReference>
<organism evidence="11 13">
    <name type="scientific">Heyndrickxia ginsengihumi</name>
    <dbReference type="NCBI Taxonomy" id="363870"/>
    <lineage>
        <taxon>Bacteria</taxon>
        <taxon>Bacillati</taxon>
        <taxon>Bacillota</taxon>
        <taxon>Bacilli</taxon>
        <taxon>Bacillales</taxon>
        <taxon>Bacillaceae</taxon>
        <taxon>Heyndrickxia</taxon>
    </lineage>
</organism>
<comment type="catalytic activity">
    <reaction evidence="8 10">
        <text>sn-glycerol 1-phosphate + all-trans-heptaprenyl diphosphate = 3-heptaprenyl-sn-glycero-1-phosphate + diphosphate</text>
        <dbReference type="Rhea" id="RHEA:33495"/>
        <dbReference type="ChEBI" id="CHEBI:33019"/>
        <dbReference type="ChEBI" id="CHEBI:57685"/>
        <dbReference type="ChEBI" id="CHEBI:58206"/>
        <dbReference type="ChEBI" id="CHEBI:64781"/>
        <dbReference type="EC" id="2.5.1.n9"/>
    </reaction>
</comment>
<feature type="binding site" evidence="10">
    <location>
        <position position="14"/>
    </location>
    <ligand>
        <name>Mg(2+)</name>
        <dbReference type="ChEBI" id="CHEBI:18420"/>
    </ligand>
</feature>
<feature type="binding site" evidence="10">
    <location>
        <position position="189"/>
    </location>
    <ligand>
        <name>sn-glycerol 1-phosphate</name>
        <dbReference type="ChEBI" id="CHEBI:57685"/>
    </ligand>
</feature>
<gene>
    <name evidence="10" type="primary">pcrB</name>
    <name evidence="12" type="ORF">G4D61_15170</name>
    <name evidence="11" type="ORF">NG54_09175</name>
</gene>
<comment type="cofactor">
    <cofactor evidence="10">
        <name>Mg(2+)</name>
        <dbReference type="ChEBI" id="CHEBI:18420"/>
    </cofactor>
</comment>
<keyword evidence="6 10" id="KW-0594">Phospholipid biosynthesis</keyword>
<dbReference type="GO" id="GO:0046474">
    <property type="term" value="P:glycerophospholipid biosynthetic process"/>
    <property type="evidence" value="ECO:0007669"/>
    <property type="project" value="UniProtKB-UniRule"/>
</dbReference>
<evidence type="ECO:0000256" key="10">
    <source>
        <dbReference type="HAMAP-Rule" id="MF_00112"/>
    </source>
</evidence>
<dbReference type="STRING" id="363870.NG54_09175"/>
<reference evidence="11 13" key="1">
    <citation type="submission" date="2014-10" db="EMBL/GenBank/DDBJ databases">
        <title>Draft genome of phytase producing Bacillus ginsengihumi strain M2.11.</title>
        <authorList>
            <person name="Toymentseva A."/>
            <person name="Boulygina E.A."/>
            <person name="Kazakov S.V."/>
            <person name="Kayumov I."/>
            <person name="Suleimanova A.D."/>
            <person name="Mardanova A.M."/>
            <person name="Maria S.N."/>
            <person name="Sergey M.Y."/>
            <person name="Sharipova M.R."/>
        </authorList>
    </citation>
    <scope>NUCLEOTIDE SEQUENCE [LARGE SCALE GENOMIC DNA]</scope>
    <source>
        <strain evidence="11 13">M2.11</strain>
    </source>
</reference>
<dbReference type="SUPFAM" id="SSF51395">
    <property type="entry name" value="FMN-linked oxidoreductases"/>
    <property type="match status" value="1"/>
</dbReference>
<comment type="caution">
    <text evidence="11">The sequence shown here is derived from an EMBL/GenBank/DDBJ whole genome shotgun (WGS) entry which is preliminary data.</text>
</comment>
<dbReference type="EMBL" id="JAAIWK010000030">
    <property type="protein sequence ID" value="NEY21287.1"/>
    <property type="molecule type" value="Genomic_DNA"/>
</dbReference>
<comment type="pathway">
    <text evidence="10">Membrane lipid metabolism; glycerophospholipid metabolism.</text>
</comment>
<dbReference type="NCBIfam" id="NF003197">
    <property type="entry name" value="PRK04169.1-1"/>
    <property type="match status" value="1"/>
</dbReference>
<dbReference type="OrthoDB" id="2381757at2"/>
<dbReference type="InterPro" id="IPR038597">
    <property type="entry name" value="GGGP/HepGP_synthase_sf"/>
</dbReference>
<evidence type="ECO:0000256" key="9">
    <source>
        <dbReference type="ARBA" id="ARBA00066888"/>
    </source>
</evidence>
<dbReference type="UniPathway" id="UPA00940"/>
<dbReference type="GO" id="GO:0000287">
    <property type="term" value="F:magnesium ion binding"/>
    <property type="evidence" value="ECO:0007669"/>
    <property type="project" value="UniProtKB-UniRule"/>
</dbReference>
<dbReference type="Proteomes" id="UP000476934">
    <property type="component" value="Unassembled WGS sequence"/>
</dbReference>
<evidence type="ECO:0000256" key="3">
    <source>
        <dbReference type="ARBA" id="ARBA00022723"/>
    </source>
</evidence>
<dbReference type="Pfam" id="PF01884">
    <property type="entry name" value="PcrB"/>
    <property type="match status" value="1"/>
</dbReference>
<evidence type="ECO:0000313" key="12">
    <source>
        <dbReference type="EMBL" id="NEY21287.1"/>
    </source>
</evidence>
<evidence type="ECO:0000256" key="6">
    <source>
        <dbReference type="ARBA" id="ARBA00023209"/>
    </source>
</evidence>
<dbReference type="RefSeq" id="WP_025731126.1">
    <property type="nucleotide sequence ID" value="NZ_JAAIWK010000030.1"/>
</dbReference>
<comment type="caution">
    <text evidence="10">Lacks conserved residue(s) required for the propagation of feature annotation.</text>
</comment>
<evidence type="ECO:0000256" key="1">
    <source>
        <dbReference type="ARBA" id="ARBA00022516"/>
    </source>
</evidence>
<keyword evidence="2 10" id="KW-0808">Transferase</keyword>
<protein>
    <recommendedName>
        <fullName evidence="9 10">Heptaprenylglyceryl phosphate synthase</fullName>
        <shortName evidence="10">HepGP synthase</shortName>
        <ecNumber evidence="9 10">2.5.1.n9</ecNumber>
    </recommendedName>
    <alternativeName>
        <fullName evidence="10">Glycerol-1-phosphate heptaprenyltransferase</fullName>
    </alternativeName>
</protein>
<proteinExistence type="inferred from homology"/>
<keyword evidence="1 10" id="KW-0444">Lipid biosynthesis</keyword>
<keyword evidence="5 10" id="KW-0443">Lipid metabolism</keyword>
<keyword evidence="3 10" id="KW-0479">Metal-binding</keyword>
<sequence>MYDVREWRHAFKLDPNKELSDEDLEKVCESGTDAVIIGGSDNVTLDDTLNLMARVRRYPVPCVLEISNIEAITPGYDLYFVPTVLNSQDTAWITGIHQKAVKEFGEIMNWEEILVEGYCILNHDCKAAALTSADTNIDEDDVVAYARMAERMFHLPIFYIEYSGMYGDTQLVERVKHVLEKTTLFYGGGIHTAKQAKEMAKFADVIVVGNAIYEDIKEALKTVAVVKEKES</sequence>
<dbReference type="InterPro" id="IPR039074">
    <property type="entry name" value="GGGP/HepGP_synthase_I"/>
</dbReference>
<dbReference type="GO" id="GO:0120536">
    <property type="term" value="F:heptaprenylglyceryl phosphate synthase activity"/>
    <property type="evidence" value="ECO:0007669"/>
    <property type="project" value="UniProtKB-ARBA"/>
</dbReference>
<keyword evidence="14" id="KW-1185">Reference proteome</keyword>
<evidence type="ECO:0000256" key="4">
    <source>
        <dbReference type="ARBA" id="ARBA00022842"/>
    </source>
</evidence>
<reference evidence="12 14" key="2">
    <citation type="submission" date="2020-02" db="EMBL/GenBank/DDBJ databases">
        <authorList>
            <person name="Feng H."/>
        </authorList>
    </citation>
    <scope>NUCLEOTIDE SEQUENCE [LARGE SCALE GENOMIC DNA]</scope>
    <source>
        <strain evidence="12 14">Gsoil 114</strain>
    </source>
</reference>
<dbReference type="EC" id="2.5.1.n9" evidence="9 10"/>
<dbReference type="AlphaFoldDB" id="A0A0A6VCY3"/>
<dbReference type="InterPro" id="IPR008205">
    <property type="entry name" value="GGGP_HepGP_synthase"/>
</dbReference>
<evidence type="ECO:0000313" key="14">
    <source>
        <dbReference type="Proteomes" id="UP000476934"/>
    </source>
</evidence>
<evidence type="ECO:0000256" key="2">
    <source>
        <dbReference type="ARBA" id="ARBA00022679"/>
    </source>
</evidence>
<evidence type="ECO:0000313" key="11">
    <source>
        <dbReference type="EMBL" id="KHD85441.1"/>
    </source>
</evidence>
<name>A0A0A6VCY3_9BACI</name>
<dbReference type="PANTHER" id="PTHR40029">
    <property type="match status" value="1"/>
</dbReference>
<evidence type="ECO:0000256" key="5">
    <source>
        <dbReference type="ARBA" id="ARBA00023098"/>
    </source>
</evidence>
<feature type="binding site" evidence="10">
    <location>
        <begin position="209"/>
        <end position="210"/>
    </location>
    <ligand>
        <name>sn-glycerol 1-phosphate</name>
        <dbReference type="ChEBI" id="CHEBI:57685"/>
    </ligand>
</feature>
<dbReference type="HAMAP" id="MF_00112">
    <property type="entry name" value="GGGP_HepGP_synthase"/>
    <property type="match status" value="1"/>
</dbReference>
<evidence type="ECO:0000256" key="7">
    <source>
        <dbReference type="ARBA" id="ARBA00023264"/>
    </source>
</evidence>